<evidence type="ECO:0008006" key="3">
    <source>
        <dbReference type="Google" id="ProtNLM"/>
    </source>
</evidence>
<dbReference type="RefSeq" id="WP_103241636.1">
    <property type="nucleotide sequence ID" value="NZ_JANJZD010000030.1"/>
</dbReference>
<name>A0A2K4ZMD0_9FIRM</name>
<dbReference type="OrthoDB" id="2045233at2"/>
<gene>
    <name evidence="1" type="ORF">AMURIS_04392</name>
</gene>
<accession>A0A2K4ZMD0</accession>
<dbReference type="EMBL" id="OFSM01000029">
    <property type="protein sequence ID" value="SOY31647.1"/>
    <property type="molecule type" value="Genomic_DNA"/>
</dbReference>
<proteinExistence type="predicted"/>
<evidence type="ECO:0000313" key="2">
    <source>
        <dbReference type="Proteomes" id="UP000236311"/>
    </source>
</evidence>
<keyword evidence="2" id="KW-1185">Reference proteome</keyword>
<sequence length="406" mass="42991">MGISVDVGNTGSDYSYLFQGLSSSGGGLGNLNFLSDYASIKNGSYSKLMKAYYGMGQSISSGTTSSDRKSSKGNVLDKILEEKMHPKVSKEVQKANKDLSAGLSSLNSAVSTLRNDNTYTDSTDGKSASDKVVSAMKAYVTNYNNVVSSAKDSTLTSKTSYVANMMSSTAANADKLSEIGVTINANGTLMLNEGKLKETDISKVQDLFSSDNILSYGSMVSSRLQFAGAASGTEGIDLTGTGNKTPSGASSLKADSQALASDELYQKVKDKDGNETDEYDIKKIFATAKSFVSNYNKMFDAAESSANSGVVANLSYIREKTARNADALKAFGITVDGKGRMKIDEDTFKKSDMSKVQAFFKDYGSSIATNASLVDYYMTTQASAANGYTAGGTYNVQGNSRYTGTV</sequence>
<protein>
    <recommendedName>
        <fullName evidence="3">Flagellar hook-associated protein 2 C-terminal domain-containing protein</fullName>
    </recommendedName>
</protein>
<organism evidence="1 2">
    <name type="scientific">Acetatifactor muris</name>
    <dbReference type="NCBI Taxonomy" id="879566"/>
    <lineage>
        <taxon>Bacteria</taxon>
        <taxon>Bacillati</taxon>
        <taxon>Bacillota</taxon>
        <taxon>Clostridia</taxon>
        <taxon>Lachnospirales</taxon>
        <taxon>Lachnospiraceae</taxon>
        <taxon>Acetatifactor</taxon>
    </lineage>
</organism>
<dbReference type="AlphaFoldDB" id="A0A2K4ZMD0"/>
<evidence type="ECO:0000313" key="1">
    <source>
        <dbReference type="EMBL" id="SOY31647.1"/>
    </source>
</evidence>
<dbReference type="Proteomes" id="UP000236311">
    <property type="component" value="Unassembled WGS sequence"/>
</dbReference>
<reference evidence="1 2" key="1">
    <citation type="submission" date="2018-01" db="EMBL/GenBank/DDBJ databases">
        <authorList>
            <person name="Gaut B.S."/>
            <person name="Morton B.R."/>
            <person name="Clegg M.T."/>
            <person name="Duvall M.R."/>
        </authorList>
    </citation>
    <scope>NUCLEOTIDE SEQUENCE [LARGE SCALE GENOMIC DNA]</scope>
    <source>
        <strain evidence="1">GP69</strain>
    </source>
</reference>